<gene>
    <name evidence="2" type="ORF">GCM10022408_00860</name>
</gene>
<name>A0ABP7R9C6_9BACT</name>
<evidence type="ECO:0000313" key="2">
    <source>
        <dbReference type="EMBL" id="GAA3994356.1"/>
    </source>
</evidence>
<dbReference type="Proteomes" id="UP001500567">
    <property type="component" value="Unassembled WGS sequence"/>
</dbReference>
<comment type="caution">
    <text evidence="2">The sequence shown here is derived from an EMBL/GenBank/DDBJ whole genome shotgun (WGS) entry which is preliminary data.</text>
</comment>
<proteinExistence type="predicted"/>
<keyword evidence="3" id="KW-1185">Reference proteome</keyword>
<dbReference type="EMBL" id="BAABDJ010000001">
    <property type="protein sequence ID" value="GAA3994356.1"/>
    <property type="molecule type" value="Genomic_DNA"/>
</dbReference>
<reference evidence="3" key="1">
    <citation type="journal article" date="2019" name="Int. J. Syst. Evol. Microbiol.">
        <title>The Global Catalogue of Microorganisms (GCM) 10K type strain sequencing project: providing services to taxonomists for standard genome sequencing and annotation.</title>
        <authorList>
            <consortium name="The Broad Institute Genomics Platform"/>
            <consortium name="The Broad Institute Genome Sequencing Center for Infectious Disease"/>
            <person name="Wu L."/>
            <person name="Ma J."/>
        </authorList>
    </citation>
    <scope>NUCLEOTIDE SEQUENCE [LARGE SCALE GENOMIC DNA]</scope>
    <source>
        <strain evidence="3">JCM 17224</strain>
    </source>
</reference>
<evidence type="ECO:0000256" key="1">
    <source>
        <dbReference type="ARBA" id="ARBA00023002"/>
    </source>
</evidence>
<dbReference type="SUPFAM" id="SSF51735">
    <property type="entry name" value="NAD(P)-binding Rossmann-fold domains"/>
    <property type="match status" value="1"/>
</dbReference>
<dbReference type="PANTHER" id="PTHR43157:SF66">
    <property type="entry name" value="WW DOMAIN-CONTAINING OXIDOREDUCTASE-LIKE PROTEIN"/>
    <property type="match status" value="1"/>
</dbReference>
<dbReference type="Pfam" id="PF00106">
    <property type="entry name" value="adh_short"/>
    <property type="match status" value="1"/>
</dbReference>
<protein>
    <submittedName>
        <fullName evidence="2">SDR family oxidoreductase</fullName>
    </submittedName>
</protein>
<dbReference type="RefSeq" id="WP_345070220.1">
    <property type="nucleotide sequence ID" value="NZ_BAABDJ010000001.1"/>
</dbReference>
<dbReference type="PANTHER" id="PTHR43157">
    <property type="entry name" value="PHOSPHATIDYLINOSITOL-GLYCAN BIOSYNTHESIS CLASS F PROTEIN-RELATED"/>
    <property type="match status" value="1"/>
</dbReference>
<dbReference type="PRINTS" id="PR00081">
    <property type="entry name" value="GDHRDH"/>
</dbReference>
<dbReference type="InterPro" id="IPR036291">
    <property type="entry name" value="NAD(P)-bd_dom_sf"/>
</dbReference>
<evidence type="ECO:0000313" key="3">
    <source>
        <dbReference type="Proteomes" id="UP001500567"/>
    </source>
</evidence>
<dbReference type="Gene3D" id="3.40.50.720">
    <property type="entry name" value="NAD(P)-binding Rossmann-like Domain"/>
    <property type="match status" value="1"/>
</dbReference>
<dbReference type="CDD" id="cd05327">
    <property type="entry name" value="retinol-DH_like_SDR_c_like"/>
    <property type="match status" value="1"/>
</dbReference>
<organism evidence="2 3">
    <name type="scientific">Hymenobacter fastidiosus</name>
    <dbReference type="NCBI Taxonomy" id="486264"/>
    <lineage>
        <taxon>Bacteria</taxon>
        <taxon>Pseudomonadati</taxon>
        <taxon>Bacteroidota</taxon>
        <taxon>Cytophagia</taxon>
        <taxon>Cytophagales</taxon>
        <taxon>Hymenobacteraceae</taxon>
        <taxon>Hymenobacter</taxon>
    </lineage>
</organism>
<keyword evidence="1" id="KW-0560">Oxidoreductase</keyword>
<accession>A0ABP7R9C6</accession>
<dbReference type="InterPro" id="IPR002347">
    <property type="entry name" value="SDR_fam"/>
</dbReference>
<sequence>MAAFVDPKLLHGKTILLTGASGGIGYFTARELARRGARMVLVCRDAERAEKARANIVHAVPEALVDVLLCDLSLLANVRELAAEVGRRYEKLDVLVNNAGVMPGPLRITTEGHELSWVTNHLSVFALTNLLLPQLDAAGKARVVTVASDGHWLGEIEASQAVRNDPDKYSSFAAYCDSKLANILFTNELAHRLDLTGITANCLHPGIVDTGLVNPNSSWLLKTMWGLGKPFMVSPERGAQTSIFLASAPEVAHVSGRYFKHSKPARLLSGNAQNRTEASRLWQISAEETGIG</sequence>